<organism evidence="1 2">
    <name type="scientific">Taxus chinensis</name>
    <name type="common">Chinese yew</name>
    <name type="synonym">Taxus wallichiana var. chinensis</name>
    <dbReference type="NCBI Taxonomy" id="29808"/>
    <lineage>
        <taxon>Eukaryota</taxon>
        <taxon>Viridiplantae</taxon>
        <taxon>Streptophyta</taxon>
        <taxon>Embryophyta</taxon>
        <taxon>Tracheophyta</taxon>
        <taxon>Spermatophyta</taxon>
        <taxon>Pinopsida</taxon>
        <taxon>Pinidae</taxon>
        <taxon>Conifers II</taxon>
        <taxon>Cupressales</taxon>
        <taxon>Taxaceae</taxon>
        <taxon>Taxus</taxon>
    </lineage>
</organism>
<evidence type="ECO:0000313" key="1">
    <source>
        <dbReference type="EMBL" id="KAH9320855.1"/>
    </source>
</evidence>
<dbReference type="GO" id="GO:0007059">
    <property type="term" value="P:chromosome segregation"/>
    <property type="evidence" value="ECO:0007669"/>
    <property type="project" value="TreeGrafter"/>
</dbReference>
<gene>
    <name evidence="1" type="ORF">KI387_015494</name>
</gene>
<protein>
    <submittedName>
        <fullName evidence="1">Uncharacterized protein</fullName>
    </submittedName>
</protein>
<dbReference type="GO" id="GO:0007140">
    <property type="term" value="P:male meiotic nuclear division"/>
    <property type="evidence" value="ECO:0007669"/>
    <property type="project" value="TreeGrafter"/>
</dbReference>
<dbReference type="Proteomes" id="UP000824469">
    <property type="component" value="Unassembled WGS sequence"/>
</dbReference>
<comment type="caution">
    <text evidence="1">The sequence shown here is derived from an EMBL/GenBank/DDBJ whole genome shotgun (WGS) entry which is preliminary data.</text>
</comment>
<dbReference type="EMBL" id="JAHRHJ020000003">
    <property type="protein sequence ID" value="KAH9320855.1"/>
    <property type="molecule type" value="Genomic_DNA"/>
</dbReference>
<feature type="non-terminal residue" evidence="1">
    <location>
        <position position="125"/>
    </location>
</feature>
<keyword evidence="2" id="KW-1185">Reference proteome</keyword>
<evidence type="ECO:0000313" key="2">
    <source>
        <dbReference type="Proteomes" id="UP000824469"/>
    </source>
</evidence>
<proteinExistence type="predicted"/>
<dbReference type="GO" id="GO:0042138">
    <property type="term" value="P:meiotic DNA double-strand break formation"/>
    <property type="evidence" value="ECO:0007669"/>
    <property type="project" value="InterPro"/>
</dbReference>
<dbReference type="PANTHER" id="PTHR35768:SF1">
    <property type="entry name" value="PROTEIN MULTIPOLAR SPINDLE 1"/>
    <property type="match status" value="1"/>
</dbReference>
<sequence>SLQGLLMGEEDETFIVGLVNNLMVHLINRICCSPKHDDLDISIPDTKFHVQHIMRKLGAVPFIGQRILLATSQKITSVADNLFCMDPFDPMFCQVHDSMFIMLQLVEHLVSDYAYSWTMDPTFND</sequence>
<dbReference type="AlphaFoldDB" id="A0AA38LG46"/>
<dbReference type="OMA" id="LMVHLIN"/>
<accession>A0AA38LG46</accession>
<dbReference type="PANTHER" id="PTHR35768">
    <property type="entry name" value="PROTEIN MULTIPOLAR SPINDLE 1"/>
    <property type="match status" value="1"/>
</dbReference>
<feature type="non-terminal residue" evidence="1">
    <location>
        <position position="1"/>
    </location>
</feature>
<name>A0AA38LG46_TAXCH</name>
<dbReference type="GO" id="GO:0000212">
    <property type="term" value="P:meiotic spindle organization"/>
    <property type="evidence" value="ECO:0007669"/>
    <property type="project" value="InterPro"/>
</dbReference>
<dbReference type="InterPro" id="IPR037500">
    <property type="entry name" value="Msp1"/>
</dbReference>
<reference evidence="1 2" key="1">
    <citation type="journal article" date="2021" name="Nat. Plants">
        <title>The Taxus genome provides insights into paclitaxel biosynthesis.</title>
        <authorList>
            <person name="Xiong X."/>
            <person name="Gou J."/>
            <person name="Liao Q."/>
            <person name="Li Y."/>
            <person name="Zhou Q."/>
            <person name="Bi G."/>
            <person name="Li C."/>
            <person name="Du R."/>
            <person name="Wang X."/>
            <person name="Sun T."/>
            <person name="Guo L."/>
            <person name="Liang H."/>
            <person name="Lu P."/>
            <person name="Wu Y."/>
            <person name="Zhang Z."/>
            <person name="Ro D.K."/>
            <person name="Shang Y."/>
            <person name="Huang S."/>
            <person name="Yan J."/>
        </authorList>
    </citation>
    <scope>NUCLEOTIDE SEQUENCE [LARGE SCALE GENOMIC DNA]</scope>
    <source>
        <strain evidence="1">Ta-2019</strain>
    </source>
</reference>